<feature type="transmembrane region" description="Helical" evidence="1">
    <location>
        <begin position="227"/>
        <end position="245"/>
    </location>
</feature>
<keyword evidence="1" id="KW-1133">Transmembrane helix</keyword>
<keyword evidence="1" id="KW-0812">Transmembrane</keyword>
<gene>
    <name evidence="2" type="ORF">AGLY_005640</name>
</gene>
<dbReference type="AlphaFoldDB" id="A0A6G0TUA3"/>
<keyword evidence="1" id="KW-0472">Membrane</keyword>
<comment type="caution">
    <text evidence="2">The sequence shown here is derived from an EMBL/GenBank/DDBJ whole genome shotgun (WGS) entry which is preliminary data.</text>
</comment>
<sequence>MLNKNIKFHYFVMNNRCKKTIRLIVIKITLFNSYLLQGIDFVDLYTLKNKKDKSSKVTHYNSLKFDSQYHYHIRSYTFLSIDFFQVVLGSGYCMLPFENQKLLVVCLINIRYVENRPIARPNFQGGNAPSRLLVASGLVENRQTLNMLNVNIAVDQKILDSEWSDECIDFTMFWFLVENWTLFNWYFKVSKRYSKSQKIHRYLYMHADYFIAALPNNQIKIINVRKWFGTLVTIVITFITIVYPSDEGLRHDIYYLDYSILV</sequence>
<organism evidence="2 3">
    <name type="scientific">Aphis glycines</name>
    <name type="common">Soybean aphid</name>
    <dbReference type="NCBI Taxonomy" id="307491"/>
    <lineage>
        <taxon>Eukaryota</taxon>
        <taxon>Metazoa</taxon>
        <taxon>Ecdysozoa</taxon>
        <taxon>Arthropoda</taxon>
        <taxon>Hexapoda</taxon>
        <taxon>Insecta</taxon>
        <taxon>Pterygota</taxon>
        <taxon>Neoptera</taxon>
        <taxon>Paraneoptera</taxon>
        <taxon>Hemiptera</taxon>
        <taxon>Sternorrhyncha</taxon>
        <taxon>Aphidomorpha</taxon>
        <taxon>Aphidoidea</taxon>
        <taxon>Aphididae</taxon>
        <taxon>Aphidini</taxon>
        <taxon>Aphis</taxon>
        <taxon>Aphis</taxon>
    </lineage>
</organism>
<dbReference type="Proteomes" id="UP000475862">
    <property type="component" value="Unassembled WGS sequence"/>
</dbReference>
<proteinExistence type="predicted"/>
<evidence type="ECO:0000256" key="1">
    <source>
        <dbReference type="SAM" id="Phobius"/>
    </source>
</evidence>
<keyword evidence="3" id="KW-1185">Reference proteome</keyword>
<evidence type="ECO:0000313" key="3">
    <source>
        <dbReference type="Proteomes" id="UP000475862"/>
    </source>
</evidence>
<feature type="transmembrane region" description="Helical" evidence="1">
    <location>
        <begin position="21"/>
        <end position="39"/>
    </location>
</feature>
<reference evidence="2 3" key="1">
    <citation type="submission" date="2019-08" db="EMBL/GenBank/DDBJ databases">
        <title>The genome of the soybean aphid Biotype 1, its phylome, world population structure and adaptation to the North American continent.</title>
        <authorList>
            <person name="Giordano R."/>
            <person name="Donthu R.K."/>
            <person name="Hernandez A.G."/>
            <person name="Wright C.L."/>
            <person name="Zimin A.V."/>
        </authorList>
    </citation>
    <scope>NUCLEOTIDE SEQUENCE [LARGE SCALE GENOMIC DNA]</scope>
    <source>
        <tissue evidence="2">Whole aphids</tissue>
    </source>
</reference>
<evidence type="ECO:0000313" key="2">
    <source>
        <dbReference type="EMBL" id="KAE9538541.1"/>
    </source>
</evidence>
<name>A0A6G0TUA3_APHGL</name>
<dbReference type="EMBL" id="VYZN01000016">
    <property type="protein sequence ID" value="KAE9538541.1"/>
    <property type="molecule type" value="Genomic_DNA"/>
</dbReference>
<protein>
    <submittedName>
        <fullName evidence="2">Uncharacterized protein</fullName>
    </submittedName>
</protein>
<accession>A0A6G0TUA3</accession>